<gene>
    <name evidence="1" type="ORF">C2E25_09345</name>
</gene>
<dbReference type="AlphaFoldDB" id="A0A2K2HA63"/>
<name>A0A2K2HA63_9BACT</name>
<dbReference type="PANTHER" id="PTHR42895:SF1">
    <property type="entry name" value="IRON-SULFUR CLUSTER PROTEIN"/>
    <property type="match status" value="1"/>
</dbReference>
<dbReference type="PANTHER" id="PTHR42895">
    <property type="entry name" value="IRON-SULFUR CLUSTER-BINDING PROTEIN-RELATED"/>
    <property type="match status" value="1"/>
</dbReference>
<protein>
    <submittedName>
        <fullName evidence="1">Iron-sulfur cluster-binding oxidoreductase</fullName>
    </submittedName>
</protein>
<dbReference type="OrthoDB" id="9795268at2"/>
<comment type="caution">
    <text evidence="1">The sequence shown here is derived from an EMBL/GenBank/DDBJ whole genome shotgun (WGS) entry which is preliminary data.</text>
</comment>
<dbReference type="RefSeq" id="WP_103115483.1">
    <property type="nucleotide sequence ID" value="NZ_PPFX01000018.1"/>
</dbReference>
<proteinExistence type="predicted"/>
<organism evidence="1 2">
    <name type="scientific">Geothermobacter hydrogeniphilus</name>
    <dbReference type="NCBI Taxonomy" id="1969733"/>
    <lineage>
        <taxon>Bacteria</taxon>
        <taxon>Pseudomonadati</taxon>
        <taxon>Thermodesulfobacteriota</taxon>
        <taxon>Desulfuromonadia</taxon>
        <taxon>Desulfuromonadales</taxon>
        <taxon>Geothermobacteraceae</taxon>
        <taxon>Geothermobacter</taxon>
    </lineage>
</organism>
<dbReference type="EMBL" id="PPFX01000018">
    <property type="protein sequence ID" value="PNU20109.1"/>
    <property type="molecule type" value="Genomic_DNA"/>
</dbReference>
<evidence type="ECO:0000313" key="1">
    <source>
        <dbReference type="EMBL" id="PNU20109.1"/>
    </source>
</evidence>
<dbReference type="Proteomes" id="UP000236340">
    <property type="component" value="Unassembled WGS sequence"/>
</dbReference>
<reference evidence="1 2" key="1">
    <citation type="journal article" date="2018" name="Genome Announc.">
        <title>Genome Sequence of Geothermobacter sp. HR-1 Iron Reducer from the Loihi Seamount.</title>
        <authorList>
            <person name="Smith H."/>
            <person name="Abuyen K."/>
            <person name="Tremblay J."/>
            <person name="Savalia P."/>
            <person name="Perez-Rodriguez I."/>
            <person name="Emerson D."/>
            <person name="Tully B."/>
            <person name="Amend J."/>
        </authorList>
    </citation>
    <scope>NUCLEOTIDE SEQUENCE [LARGE SCALE GENOMIC DNA]</scope>
    <source>
        <strain evidence="1 2">HR-1</strain>
    </source>
</reference>
<sequence length="152" mass="16764">MSKLACGCPGSQVRTVEAKETANAEQTGRLQSELRQWPTQLHLVPPSAPWLQNADLLIAADCVPFAYAEFHRDFIKGKVLVNACPKLDDTSPYVEKLTEMLRQNDIRSLTVTIMEVPCCRGLAMMAQQALQASGKDIPLEVVVIGVDGERRN</sequence>
<dbReference type="InterPro" id="IPR052911">
    <property type="entry name" value="Corrinoid_activation_enz"/>
</dbReference>
<evidence type="ECO:0000313" key="2">
    <source>
        <dbReference type="Proteomes" id="UP000236340"/>
    </source>
</evidence>
<accession>A0A2K2HA63</accession>